<reference evidence="2" key="1">
    <citation type="journal article" date="2021" name="PeerJ">
        <title>Extensive microbial diversity within the chicken gut microbiome revealed by metagenomics and culture.</title>
        <authorList>
            <person name="Gilroy R."/>
            <person name="Ravi A."/>
            <person name="Getino M."/>
            <person name="Pursley I."/>
            <person name="Horton D.L."/>
            <person name="Alikhan N.F."/>
            <person name="Baker D."/>
            <person name="Gharbi K."/>
            <person name="Hall N."/>
            <person name="Watson M."/>
            <person name="Adriaenssens E.M."/>
            <person name="Foster-Nyarko E."/>
            <person name="Jarju S."/>
            <person name="Secka A."/>
            <person name="Antonio M."/>
            <person name="Oren A."/>
            <person name="Chaudhuri R.R."/>
            <person name="La Ragione R."/>
            <person name="Hildebrand F."/>
            <person name="Pallen M.J."/>
        </authorList>
    </citation>
    <scope>NUCLEOTIDE SEQUENCE</scope>
    <source>
        <strain evidence="2">B5-657</strain>
    </source>
</reference>
<accession>A0A9E2KBN0</accession>
<evidence type="ECO:0000256" key="1">
    <source>
        <dbReference type="SAM" id="Phobius"/>
    </source>
</evidence>
<comment type="caution">
    <text evidence="2">The sequence shown here is derived from an EMBL/GenBank/DDBJ whole genome shotgun (WGS) entry which is preliminary data.</text>
</comment>
<organism evidence="2 3">
    <name type="scientific">Candidatus Cellulosilyticum pullistercoris</name>
    <dbReference type="NCBI Taxonomy" id="2838521"/>
    <lineage>
        <taxon>Bacteria</taxon>
        <taxon>Bacillati</taxon>
        <taxon>Bacillota</taxon>
        <taxon>Clostridia</taxon>
        <taxon>Lachnospirales</taxon>
        <taxon>Cellulosilyticaceae</taxon>
        <taxon>Cellulosilyticum</taxon>
    </lineage>
</organism>
<dbReference type="AlphaFoldDB" id="A0A9E2KBN0"/>
<keyword evidence="1" id="KW-1133">Transmembrane helix</keyword>
<keyword evidence="1" id="KW-0472">Membrane</keyword>
<evidence type="ECO:0000313" key="3">
    <source>
        <dbReference type="Proteomes" id="UP000824229"/>
    </source>
</evidence>
<feature type="transmembrane region" description="Helical" evidence="1">
    <location>
        <begin position="29"/>
        <end position="47"/>
    </location>
</feature>
<keyword evidence="1" id="KW-0812">Transmembrane</keyword>
<evidence type="ECO:0000313" key="2">
    <source>
        <dbReference type="EMBL" id="MBU3804115.1"/>
    </source>
</evidence>
<sequence length="49" mass="5752">MKKNKHSKQIQRKKKKLNMYEWVQKNKKVFSGIICIILVIGLLAGLLQI</sequence>
<proteinExistence type="predicted"/>
<gene>
    <name evidence="2" type="ORF">H9872_05080</name>
</gene>
<name>A0A9E2KBN0_9FIRM</name>
<dbReference type="EMBL" id="JAHLFQ010000112">
    <property type="protein sequence ID" value="MBU3804115.1"/>
    <property type="molecule type" value="Genomic_DNA"/>
</dbReference>
<protein>
    <submittedName>
        <fullName evidence="2">Uncharacterized protein</fullName>
    </submittedName>
</protein>
<reference evidence="2" key="2">
    <citation type="submission" date="2021-04" db="EMBL/GenBank/DDBJ databases">
        <authorList>
            <person name="Gilroy R."/>
        </authorList>
    </citation>
    <scope>NUCLEOTIDE SEQUENCE</scope>
    <source>
        <strain evidence="2">B5-657</strain>
    </source>
</reference>
<dbReference type="Proteomes" id="UP000824229">
    <property type="component" value="Unassembled WGS sequence"/>
</dbReference>